<reference evidence="1" key="1">
    <citation type="submission" date="2020-03" db="EMBL/GenBank/DDBJ databases">
        <title>The deep terrestrial virosphere.</title>
        <authorList>
            <person name="Holmfeldt K."/>
            <person name="Nilsson E."/>
            <person name="Simone D."/>
            <person name="Lopez-Fernandez M."/>
            <person name="Wu X."/>
            <person name="de Brujin I."/>
            <person name="Lundin D."/>
            <person name="Andersson A."/>
            <person name="Bertilsson S."/>
            <person name="Dopson M."/>
        </authorList>
    </citation>
    <scope>NUCLEOTIDE SEQUENCE</scope>
    <source>
        <strain evidence="1">MM415A03563</strain>
        <strain evidence="2">MM415B04179</strain>
    </source>
</reference>
<proteinExistence type="predicted"/>
<gene>
    <name evidence="1" type="ORF">MM415A03563_0011</name>
    <name evidence="2" type="ORF">MM415B04179_0007</name>
</gene>
<dbReference type="EMBL" id="MT141819">
    <property type="protein sequence ID" value="QJA70771.1"/>
    <property type="molecule type" value="Genomic_DNA"/>
</dbReference>
<evidence type="ECO:0000313" key="1">
    <source>
        <dbReference type="EMBL" id="QJA70771.1"/>
    </source>
</evidence>
<protein>
    <recommendedName>
        <fullName evidence="3">LIM zinc-binding domain-containing protein</fullName>
    </recommendedName>
</protein>
<dbReference type="EMBL" id="MT143162">
    <property type="protein sequence ID" value="QJA93599.1"/>
    <property type="molecule type" value="Genomic_DNA"/>
</dbReference>
<dbReference type="AlphaFoldDB" id="A0A6M3JP07"/>
<sequence>MSKAKRKARAITGKPFRNEPVNKTYRTYICANCHRPLDSTFVKVDDYYYHEYCRKVMMPLVTQAVD</sequence>
<accession>A0A6M3JP07</accession>
<organism evidence="1">
    <name type="scientific">viral metagenome</name>
    <dbReference type="NCBI Taxonomy" id="1070528"/>
    <lineage>
        <taxon>unclassified sequences</taxon>
        <taxon>metagenomes</taxon>
        <taxon>organismal metagenomes</taxon>
    </lineage>
</organism>
<evidence type="ECO:0008006" key="3">
    <source>
        <dbReference type="Google" id="ProtNLM"/>
    </source>
</evidence>
<name>A0A6M3JP07_9ZZZZ</name>
<evidence type="ECO:0000313" key="2">
    <source>
        <dbReference type="EMBL" id="QJA93599.1"/>
    </source>
</evidence>